<evidence type="ECO:0000313" key="2">
    <source>
        <dbReference type="Proteomes" id="UP001056693"/>
    </source>
</evidence>
<organism evidence="1 2">
    <name type="scientific">Ruminococcus bromii</name>
    <dbReference type="NCBI Taxonomy" id="40518"/>
    <lineage>
        <taxon>Bacteria</taxon>
        <taxon>Bacillati</taxon>
        <taxon>Bacillota</taxon>
        <taxon>Clostridia</taxon>
        <taxon>Eubacteriales</taxon>
        <taxon>Oscillospiraceae</taxon>
        <taxon>Ruminococcus</taxon>
    </lineage>
</organism>
<keyword evidence="2" id="KW-1185">Reference proteome</keyword>
<dbReference type="EMBL" id="SNUZ01000007">
    <property type="protein sequence ID" value="MCL3787410.1"/>
    <property type="molecule type" value="Genomic_DNA"/>
</dbReference>
<protein>
    <submittedName>
        <fullName evidence="1">Three-Cys-motif partner protein TcmP</fullName>
    </submittedName>
</protein>
<dbReference type="InterPro" id="IPR031009">
    <property type="entry name" value="Tcm_partner"/>
</dbReference>
<accession>A0ABT0NGL7</accession>
<dbReference type="NCBIfam" id="TIGR04474">
    <property type="entry name" value="tcm_partner"/>
    <property type="match status" value="1"/>
</dbReference>
<comment type="caution">
    <text evidence="1">The sequence shown here is derived from an EMBL/GenBank/DDBJ whole genome shotgun (WGS) entry which is preliminary data.</text>
</comment>
<dbReference type="Gene3D" id="3.40.50.150">
    <property type="entry name" value="Vaccinia Virus protein VP39"/>
    <property type="match status" value="1"/>
</dbReference>
<sequence length="379" mass="43454">MGRPKKKVEVIEKVAPHTIKKCELIEHYVDEWARKILGFNGMNGRDGSKGIIYIDCMSNSGLYYDSDDNLVDGTALRVAKRLNDILPKYPDKMGYVMFNDISQEKIDCLKREIDKLKLSNITVRFNCGDGNEFIRELDIKELQKKCGTLLLYDPYQATIDWNAITPYLNIWGEVIINHMVSDTNRGASQATREKAIQKYQETYQQDIASIISISSKTDLNKAILEIIKKKTEFSKSKRYIASFPFFNRTNGLVYNLIHVSGNIEGLKLFKKVAWKAFGDKSSLKNTHGEENQLTLDFDGNGLCSTTTDDECYYVKDIAKDIFEQFGSRGSVKLSEIYHYLDEHPVFPSEGYKNEIKRELKPYTTTIPKGLNDYVVFIKN</sequence>
<evidence type="ECO:0000313" key="1">
    <source>
        <dbReference type="EMBL" id="MCL3787410.1"/>
    </source>
</evidence>
<dbReference type="Proteomes" id="UP001056693">
    <property type="component" value="Unassembled WGS sequence"/>
</dbReference>
<dbReference type="RefSeq" id="WP_249376426.1">
    <property type="nucleotide sequence ID" value="NZ_SNUZ01000007.1"/>
</dbReference>
<dbReference type="InterPro" id="IPR029063">
    <property type="entry name" value="SAM-dependent_MTases_sf"/>
</dbReference>
<name>A0ABT0NGL7_9FIRM</name>
<proteinExistence type="predicted"/>
<reference evidence="1 2" key="1">
    <citation type="submission" date="2019-03" db="EMBL/GenBank/DDBJ databases">
        <authorList>
            <person name="Molinero N."/>
            <person name="Sanchez B."/>
            <person name="Walker A."/>
            <person name="Duncan S."/>
            <person name="Delgado S."/>
            <person name="Margolles A."/>
        </authorList>
    </citation>
    <scope>NUCLEOTIDE SEQUENCE [LARGE SCALE GENOMIC DNA]</scope>
    <source>
        <strain evidence="1 2">IPLA60002</strain>
    </source>
</reference>
<gene>
    <name evidence="1" type="primary">tcmP</name>
    <name evidence="1" type="ORF">E2N93_05180</name>
</gene>